<evidence type="ECO:0000259" key="1">
    <source>
        <dbReference type="PROSITE" id="PS50943"/>
    </source>
</evidence>
<dbReference type="InterPro" id="IPR001387">
    <property type="entry name" value="Cro/C1-type_HTH"/>
</dbReference>
<organism evidence="2 3">
    <name type="scientific">Mycolicibacter kumamotonensis</name>
    <dbReference type="NCBI Taxonomy" id="354243"/>
    <lineage>
        <taxon>Bacteria</taxon>
        <taxon>Bacillati</taxon>
        <taxon>Actinomycetota</taxon>
        <taxon>Actinomycetes</taxon>
        <taxon>Mycobacteriales</taxon>
        <taxon>Mycobacteriaceae</taxon>
        <taxon>Mycolicibacter</taxon>
    </lineage>
</organism>
<feature type="domain" description="HTH cro/C1-type" evidence="1">
    <location>
        <begin position="14"/>
        <end position="68"/>
    </location>
</feature>
<gene>
    <name evidence="2" type="ORF">BST28_18515</name>
</gene>
<dbReference type="PROSITE" id="PS50943">
    <property type="entry name" value="HTH_CROC1"/>
    <property type="match status" value="1"/>
</dbReference>
<dbReference type="GO" id="GO:0003677">
    <property type="term" value="F:DNA binding"/>
    <property type="evidence" value="ECO:0007669"/>
    <property type="project" value="InterPro"/>
</dbReference>
<dbReference type="InterPro" id="IPR010982">
    <property type="entry name" value="Lambda_DNA-bd_dom_sf"/>
</dbReference>
<dbReference type="CDD" id="cd00093">
    <property type="entry name" value="HTH_XRE"/>
    <property type="match status" value="1"/>
</dbReference>
<dbReference type="RefSeq" id="WP_083082236.1">
    <property type="nucleotide sequence ID" value="NZ_MVHU01000034.1"/>
</dbReference>
<comment type="caution">
    <text evidence="2">The sequence shown here is derived from an EMBL/GenBank/DDBJ whole genome shotgun (WGS) entry which is preliminary data.</text>
</comment>
<accession>A0A1X0DYD1</accession>
<sequence length="83" mass="9274">MPLESTSQRVGGNVRAEMARRRFSQDQIAKQLNISQQALSRRLIGRVPFTVDELDALADILSVSIADLMRRHRADNEPGVKTA</sequence>
<dbReference type="SUPFAM" id="SSF47413">
    <property type="entry name" value="lambda repressor-like DNA-binding domains"/>
    <property type="match status" value="1"/>
</dbReference>
<protein>
    <recommendedName>
        <fullName evidence="1">HTH cro/C1-type domain-containing protein</fullName>
    </recommendedName>
</protein>
<dbReference type="EMBL" id="MVHU01000034">
    <property type="protein sequence ID" value="ORA77259.1"/>
    <property type="molecule type" value="Genomic_DNA"/>
</dbReference>
<evidence type="ECO:0000313" key="3">
    <source>
        <dbReference type="Proteomes" id="UP000192713"/>
    </source>
</evidence>
<reference evidence="2 3" key="1">
    <citation type="submission" date="2017-02" db="EMBL/GenBank/DDBJ databases">
        <title>The new phylogeny of genus Mycobacterium.</title>
        <authorList>
            <person name="Tortoli E."/>
            <person name="Trovato A."/>
            <person name="Cirillo D.M."/>
        </authorList>
    </citation>
    <scope>NUCLEOTIDE SEQUENCE [LARGE SCALE GENOMIC DNA]</scope>
    <source>
        <strain evidence="2 3">DSM 45093</strain>
    </source>
</reference>
<evidence type="ECO:0000313" key="2">
    <source>
        <dbReference type="EMBL" id="ORA77259.1"/>
    </source>
</evidence>
<dbReference type="Pfam" id="PF13443">
    <property type="entry name" value="HTH_26"/>
    <property type="match status" value="1"/>
</dbReference>
<proteinExistence type="predicted"/>
<dbReference type="Proteomes" id="UP000192713">
    <property type="component" value="Unassembled WGS sequence"/>
</dbReference>
<dbReference type="Gene3D" id="1.10.260.40">
    <property type="entry name" value="lambda repressor-like DNA-binding domains"/>
    <property type="match status" value="1"/>
</dbReference>
<dbReference type="SMART" id="SM00530">
    <property type="entry name" value="HTH_XRE"/>
    <property type="match status" value="1"/>
</dbReference>
<name>A0A1X0DYD1_9MYCO</name>
<dbReference type="AlphaFoldDB" id="A0A1X0DYD1"/>